<accession>A0ABD0LSG0</accession>
<feature type="compositionally biased region" description="Basic and acidic residues" evidence="7">
    <location>
        <begin position="684"/>
        <end position="724"/>
    </location>
</feature>
<feature type="compositionally biased region" description="Basic residues" evidence="7">
    <location>
        <begin position="1593"/>
        <end position="1626"/>
    </location>
</feature>
<evidence type="ECO:0000256" key="7">
    <source>
        <dbReference type="SAM" id="MobiDB-lite"/>
    </source>
</evidence>
<feature type="compositionally biased region" description="Basic and acidic residues" evidence="7">
    <location>
        <begin position="639"/>
        <end position="648"/>
    </location>
</feature>
<feature type="compositionally biased region" description="Basic and acidic residues" evidence="7">
    <location>
        <begin position="1555"/>
        <end position="1565"/>
    </location>
</feature>
<evidence type="ECO:0000313" key="11">
    <source>
        <dbReference type="Proteomes" id="UP001519460"/>
    </source>
</evidence>
<dbReference type="EMBL" id="JACVVK020000026">
    <property type="protein sequence ID" value="KAK7502480.1"/>
    <property type="molecule type" value="Genomic_DNA"/>
</dbReference>
<feature type="compositionally biased region" description="Polar residues" evidence="7">
    <location>
        <begin position="425"/>
        <end position="447"/>
    </location>
</feature>
<feature type="domain" description="DWNN" evidence="9">
    <location>
        <begin position="4"/>
        <end position="76"/>
    </location>
</feature>
<gene>
    <name evidence="10" type="ORF">BaRGS_00006433</name>
</gene>
<feature type="region of interest" description="Disordered" evidence="7">
    <location>
        <begin position="323"/>
        <end position="495"/>
    </location>
</feature>
<dbReference type="InterPro" id="IPR013083">
    <property type="entry name" value="Znf_RING/FYVE/PHD"/>
</dbReference>
<dbReference type="SUPFAM" id="SSF57850">
    <property type="entry name" value="RING/U-box"/>
    <property type="match status" value="1"/>
</dbReference>
<feature type="compositionally biased region" description="Basic residues" evidence="7">
    <location>
        <begin position="1101"/>
        <end position="1113"/>
    </location>
</feature>
<feature type="compositionally biased region" description="Polar residues" evidence="7">
    <location>
        <begin position="1566"/>
        <end position="1580"/>
    </location>
</feature>
<dbReference type="Pfam" id="PF04564">
    <property type="entry name" value="U-box"/>
    <property type="match status" value="1"/>
</dbReference>
<dbReference type="Gene3D" id="4.10.60.10">
    <property type="entry name" value="Zinc finger, CCHC-type"/>
    <property type="match status" value="1"/>
</dbReference>
<dbReference type="Pfam" id="PF13696">
    <property type="entry name" value="zf-CCHC_2"/>
    <property type="match status" value="1"/>
</dbReference>
<dbReference type="InterPro" id="IPR025829">
    <property type="entry name" value="Zn_knuckle_CX2CX3GHX4C"/>
</dbReference>
<evidence type="ECO:0000256" key="6">
    <source>
        <dbReference type="PROSITE-ProRule" id="PRU00175"/>
    </source>
</evidence>
<name>A0ABD0LSG0_9CAEN</name>
<evidence type="ECO:0000256" key="1">
    <source>
        <dbReference type="ARBA" id="ARBA00004123"/>
    </source>
</evidence>
<keyword evidence="5" id="KW-0539">Nucleus</keyword>
<keyword evidence="11" id="KW-1185">Reference proteome</keyword>
<dbReference type="InterPro" id="IPR001841">
    <property type="entry name" value="Znf_RING"/>
</dbReference>
<dbReference type="SMART" id="SM00184">
    <property type="entry name" value="RING"/>
    <property type="match status" value="1"/>
</dbReference>
<feature type="compositionally biased region" description="Basic and acidic residues" evidence="7">
    <location>
        <begin position="1357"/>
        <end position="1375"/>
    </location>
</feature>
<feature type="compositionally biased region" description="Basic and acidic residues" evidence="7">
    <location>
        <begin position="1507"/>
        <end position="1540"/>
    </location>
</feature>
<comment type="caution">
    <text evidence="10">The sequence shown here is derived from an EMBL/GenBank/DDBJ whole genome shotgun (WGS) entry which is preliminary data.</text>
</comment>
<evidence type="ECO:0008006" key="12">
    <source>
        <dbReference type="Google" id="ProtNLM"/>
    </source>
</evidence>
<evidence type="ECO:0000256" key="2">
    <source>
        <dbReference type="ARBA" id="ARBA00022723"/>
    </source>
</evidence>
<proteinExistence type="predicted"/>
<keyword evidence="4" id="KW-0862">Zinc</keyword>
<dbReference type="GO" id="GO:0005634">
    <property type="term" value="C:nucleus"/>
    <property type="evidence" value="ECO:0007669"/>
    <property type="project" value="UniProtKB-SubCell"/>
</dbReference>
<dbReference type="SMART" id="SM01180">
    <property type="entry name" value="DWNN"/>
    <property type="match status" value="1"/>
</dbReference>
<keyword evidence="3 6" id="KW-0863">Zinc-finger</keyword>
<dbReference type="GO" id="GO:0008270">
    <property type="term" value="F:zinc ion binding"/>
    <property type="evidence" value="ECO:0007669"/>
    <property type="project" value="UniProtKB-KW"/>
</dbReference>
<feature type="region of interest" description="Disordered" evidence="7">
    <location>
        <begin position="227"/>
        <end position="249"/>
    </location>
</feature>
<organism evidence="10 11">
    <name type="scientific">Batillaria attramentaria</name>
    <dbReference type="NCBI Taxonomy" id="370345"/>
    <lineage>
        <taxon>Eukaryota</taxon>
        <taxon>Metazoa</taxon>
        <taxon>Spiralia</taxon>
        <taxon>Lophotrochozoa</taxon>
        <taxon>Mollusca</taxon>
        <taxon>Gastropoda</taxon>
        <taxon>Caenogastropoda</taxon>
        <taxon>Sorbeoconcha</taxon>
        <taxon>Cerithioidea</taxon>
        <taxon>Batillariidae</taxon>
        <taxon>Batillaria</taxon>
    </lineage>
</organism>
<dbReference type="InterPro" id="IPR014891">
    <property type="entry name" value="DWNN_domain"/>
</dbReference>
<evidence type="ECO:0000256" key="3">
    <source>
        <dbReference type="ARBA" id="ARBA00022771"/>
    </source>
</evidence>
<feature type="domain" description="RING-type" evidence="8">
    <location>
        <begin position="256"/>
        <end position="297"/>
    </location>
</feature>
<evidence type="ECO:0000256" key="5">
    <source>
        <dbReference type="ARBA" id="ARBA00023242"/>
    </source>
</evidence>
<protein>
    <recommendedName>
        <fullName evidence="12">E3 ubiquitin-protein ligase RBBP6</fullName>
    </recommendedName>
</protein>
<evidence type="ECO:0000256" key="4">
    <source>
        <dbReference type="ARBA" id="ARBA00022833"/>
    </source>
</evidence>
<dbReference type="Gene3D" id="3.30.40.10">
    <property type="entry name" value="Zinc/RING finger domain, C3HC4 (zinc finger)"/>
    <property type="match status" value="1"/>
</dbReference>
<comment type="subcellular location">
    <subcellularLocation>
        <location evidence="1">Nucleus</location>
    </subcellularLocation>
</comment>
<feature type="compositionally biased region" description="Pro residues" evidence="7">
    <location>
        <begin position="383"/>
        <end position="401"/>
    </location>
</feature>
<dbReference type="PROSITE" id="PS50089">
    <property type="entry name" value="ZF_RING_2"/>
    <property type="match status" value="1"/>
</dbReference>
<dbReference type="CDD" id="cd16620">
    <property type="entry name" value="vRING-HC-C4C4_RBBP6"/>
    <property type="match status" value="1"/>
</dbReference>
<evidence type="ECO:0000259" key="9">
    <source>
        <dbReference type="PROSITE" id="PS51282"/>
    </source>
</evidence>
<feature type="compositionally biased region" description="Low complexity" evidence="7">
    <location>
        <begin position="1336"/>
        <end position="1352"/>
    </location>
</feature>
<sequence>MSCVHYKFKSSLEYQTVTFDGLNISVGDLKKEIAAQKRLKLGDFELEIRNAQNGEVYTNNGTLIPRNTSVIVYRVPVKPCAASSAQKSWEAYKQERAKAVAKQQAEKVSLDQLKQTPDLASANASEIDKVMAALHQSNKGFEPSNYAGRHHGGSLSESYLCRRCNQPGHHVSVCPVKGEGGYEPRFKRTTGIPASFLTYVEDPLAPGALLTQRGQFAVPTIDAQAYKEGKKERPPFLPQPTSAEPEKPRIPRELQCQLCQDLMTDAVVIPCCGNSYCDECIRDALLETDDHQCPTCRTVEVSPNGIIPNNSLRSAVQAFTNDSGYSKVRRRSSEGSAPPPQSAAPPRHQQPPYQHQPSPQHHLPPQASSSGHQIQSHERMPSGQPPTPPVIQTSAPPPMSQPPSHHDPPVRAPPPHAPPVYVSSTLTSSGSAGYSPRTSHSPRSASSGYDRYDDDSLEKQGIPVLGNASGQPLRGRGRGMRGVGRAYSRGRPGHYEAADGSRYPAVTENAVSTAPPVVPSVAAPVMSFPPPGFPAMAIPPPGYMYPPAVPGYPVVPPYPVFPGAPVVSQPQPPKSRDVLEDFARLIAKGHQNDKPSPLYASDIKKQKPFQVKNPEPAAGQSQGRQDGKSRQGHLSVTSTDHHETDQGHRGVASTGPQSEAGQGHQVGGLGQGRQASNTGADQGHQAEGDPSHQDAERDLLGRGHHGPAHEVDRSLLSGDVERDQGPVPAPEAHHYAGVAVFQGQGLDHGHHLDVAPTPFHLIASNLHCVLSHSPLLAARHLRSRDALCLPASDGMAGHHHLQVTCGVVGEDGVEVAVAEENGCRPSTGSSVVIKEGEMPTSSRCPQKIITGMEPNMRSTTAATLPNMAPTHPHLHLRPYRCRSGQVATRSQMAEVDRRDYQRDSSRDGQRDSTRDYPRDSGRDYNREPGRDLGRDQGRDYNRQTGRDYHRDSGRDYPREHSREPGRDYRDYNRDNNKDHPRDHWQGNSRDRGRDYQRDDVERESPRDRGRDKEMSDRDRGNEERRKKTTEKHGKEKEKEKKVKKKEDKENSETEKKKTDVKKKSTTKRPASADEKTVPVKKVKKTTASDKTDTSASDKTPTAKKKIIKKKKKVVAPGEQTDAQQSVSKNLIQIPISEGTESDKTPPAKAEPETAIKSKPTTVKKVIKKVKKIKPSDSSSSETEKKKLVAKKPSPASESPAQKMTKERSRTEADSAPESKTKSPAVQGKKEESVSPVKSTVKRDITPVKSEGMIEVSIEVGGSGVKEDQPDSDDSISASGDELLLEPPEVSKWERDDYDWESSDGQAARKRPRQPEKKSSTLPRSVLNRAETYMSQKPVRPTVATVTTGPATKPTRRVYVEGESPTRSEEKEERKVKTTRSSSLEMQITVKSDKRSPDREERSSKTEHKGHRDDSRKAVLKDKSRAEGEHDHSSRRHGSSSDTRRIEDRSRKDSTSPRHDRDRETHRHEQRDKVSERHHSKEKEGQTTKASSSSEKDSNKASAPPVDLRQKLEQARSRDVSKTQRQFDRKESVIDESKFEPDYEELEEGSSDDSGSEEHPTAEEHSTVSTEDASDAESSPNKRPRADSEEGKTEKKKHKKAKHKKKHKHKHKDDKEKKHKKKKKKHKESKEERDK</sequence>
<feature type="compositionally biased region" description="Basic and acidic residues" evidence="7">
    <location>
        <begin position="1583"/>
        <end position="1592"/>
    </location>
</feature>
<feature type="compositionally biased region" description="Basic and acidic residues" evidence="7">
    <location>
        <begin position="1441"/>
        <end position="1485"/>
    </location>
</feature>
<dbReference type="Pfam" id="PF08783">
    <property type="entry name" value="DWNN"/>
    <property type="match status" value="1"/>
</dbReference>
<dbReference type="PROSITE" id="PS51282">
    <property type="entry name" value="DWNN"/>
    <property type="match status" value="1"/>
</dbReference>
<feature type="compositionally biased region" description="Basic and acidic residues" evidence="7">
    <location>
        <begin position="894"/>
        <end position="1057"/>
    </location>
</feature>
<evidence type="ECO:0000259" key="8">
    <source>
        <dbReference type="PROSITE" id="PS50089"/>
    </source>
</evidence>
<dbReference type="Gene3D" id="3.10.20.90">
    <property type="entry name" value="Phosphatidylinositol 3-kinase Catalytic Subunit, Chain A, domain 1"/>
    <property type="match status" value="1"/>
</dbReference>
<dbReference type="Proteomes" id="UP001519460">
    <property type="component" value="Unassembled WGS sequence"/>
</dbReference>
<reference evidence="10 11" key="1">
    <citation type="journal article" date="2023" name="Sci. Data">
        <title>Genome assembly of the Korean intertidal mud-creeper Batillaria attramentaria.</title>
        <authorList>
            <person name="Patra A.K."/>
            <person name="Ho P.T."/>
            <person name="Jun S."/>
            <person name="Lee S.J."/>
            <person name="Kim Y."/>
            <person name="Won Y.J."/>
        </authorList>
    </citation>
    <scope>NUCLEOTIDE SEQUENCE [LARGE SCALE GENOMIC DNA]</scope>
    <source>
        <strain evidence="10">Wonlab-2016</strain>
    </source>
</reference>
<evidence type="ECO:0000313" key="10">
    <source>
        <dbReference type="EMBL" id="KAK7502480.1"/>
    </source>
</evidence>
<feature type="compositionally biased region" description="Basic and acidic residues" evidence="7">
    <location>
        <begin position="1203"/>
        <end position="1220"/>
    </location>
</feature>
<feature type="compositionally biased region" description="Acidic residues" evidence="7">
    <location>
        <begin position="1541"/>
        <end position="1554"/>
    </location>
</feature>
<dbReference type="InterPro" id="IPR033489">
    <property type="entry name" value="RBBP6"/>
</dbReference>
<dbReference type="PANTHER" id="PTHR15439:SF0">
    <property type="entry name" value="CELL DIVISION CYCLE AND APOPTOSIS REGULATOR PROTEIN 1-RELATED"/>
    <property type="match status" value="1"/>
</dbReference>
<feature type="compositionally biased region" description="Polar residues" evidence="7">
    <location>
        <begin position="1120"/>
        <end position="1130"/>
    </location>
</feature>
<dbReference type="PANTHER" id="PTHR15439">
    <property type="entry name" value="RETINOBLASTOMA-BINDING PROTEIN 6"/>
    <property type="match status" value="1"/>
</dbReference>
<feature type="region of interest" description="Disordered" evidence="7">
    <location>
        <begin position="608"/>
        <end position="731"/>
    </location>
</feature>
<feature type="compositionally biased region" description="Low complexity" evidence="7">
    <location>
        <begin position="344"/>
        <end position="370"/>
    </location>
</feature>
<feature type="region of interest" description="Disordered" evidence="7">
    <location>
        <begin position="883"/>
        <end position="1634"/>
    </location>
</feature>
<feature type="compositionally biased region" description="Basic and acidic residues" evidence="7">
    <location>
        <begin position="1140"/>
        <end position="1155"/>
    </location>
</feature>
<keyword evidence="2" id="KW-0479">Metal-binding</keyword>
<dbReference type="InterPro" id="IPR003613">
    <property type="entry name" value="Ubox_domain"/>
</dbReference>
<feature type="compositionally biased region" description="Basic and acidic residues" evidence="7">
    <location>
        <begin position="1390"/>
        <end position="1431"/>
    </location>
</feature>